<keyword evidence="2" id="KW-1185">Reference proteome</keyword>
<protein>
    <recommendedName>
        <fullName evidence="3">Ig-like domain-containing protein</fullName>
    </recommendedName>
</protein>
<dbReference type="InterPro" id="IPR013783">
    <property type="entry name" value="Ig-like_fold"/>
</dbReference>
<reference evidence="1 2" key="1">
    <citation type="submission" date="2018-06" db="EMBL/GenBank/DDBJ databases">
        <title>Genomic Encyclopedia of Archaeal and Bacterial Type Strains, Phase II (KMG-II): from individual species to whole genera.</title>
        <authorList>
            <person name="Goeker M."/>
        </authorList>
    </citation>
    <scope>NUCLEOTIDE SEQUENCE [LARGE SCALE GENOMIC DNA]</scope>
    <source>
        <strain evidence="1 2">DSM 29821</strain>
    </source>
</reference>
<gene>
    <name evidence="1" type="ORF">CLV59_103575</name>
</gene>
<dbReference type="SUPFAM" id="SSF110296">
    <property type="entry name" value="Oligoxyloglucan reducing end-specific cellobiohydrolase"/>
    <property type="match status" value="1"/>
</dbReference>
<evidence type="ECO:0000313" key="2">
    <source>
        <dbReference type="Proteomes" id="UP000249819"/>
    </source>
</evidence>
<name>A0A327W5F5_9BACT</name>
<dbReference type="SUPFAM" id="SSF81296">
    <property type="entry name" value="E set domains"/>
    <property type="match status" value="1"/>
</dbReference>
<dbReference type="InterPro" id="IPR015943">
    <property type="entry name" value="WD40/YVTN_repeat-like_dom_sf"/>
</dbReference>
<proteinExistence type="predicted"/>
<dbReference type="Proteomes" id="UP000249819">
    <property type="component" value="Unassembled WGS sequence"/>
</dbReference>
<comment type="caution">
    <text evidence="1">The sequence shown here is derived from an EMBL/GenBank/DDBJ whole genome shotgun (WGS) entry which is preliminary data.</text>
</comment>
<dbReference type="EMBL" id="QLMA01000003">
    <property type="protein sequence ID" value="RAJ83606.1"/>
    <property type="molecule type" value="Genomic_DNA"/>
</dbReference>
<dbReference type="InterPro" id="IPR014756">
    <property type="entry name" value="Ig_E-set"/>
</dbReference>
<dbReference type="Gene3D" id="2.60.40.10">
    <property type="entry name" value="Immunoglobulins"/>
    <property type="match status" value="1"/>
</dbReference>
<evidence type="ECO:0000313" key="1">
    <source>
        <dbReference type="EMBL" id="RAJ83606.1"/>
    </source>
</evidence>
<sequence length="1404" mass="153610">MFATSCLLLITLYASFAQLRQIQLDKNRPIISFTFRDKAKGYLLFQGGVGITTDTAHTYQYKPFPASYSLGKFTGADTSNRFTPLGISSQHGDTILVVGSYPKAYGMIMSADNGNTYTLVYYKENMGKPYRDSTFTVPMFVPKSDTGYLVDHSTFYRTTDRGANWEYQQQTIYSQVLLTNISSKEEWQYIGRDVYYYLYTYYRSGIINSPLRGKPLSFYFSSKDSAWINTVSDSGKALILYSTNAGKVWEVLADGTNDEYRFSQMQFADAKTGFATGEDYNLWRTLDGGRTWHRLQHASPLPSTGTHKALKVFDTQQVIAGSNSGLAEITSNGGGKGLPGVYFNPDTTGEYTSNIIHLRNASDSTYRMAWYLNGKPISTNYNTTYTRDYHKLKDTLMLVAETPAGTKDSLIRYLTFKPRVIITKLSSMYGIDNTGLILTGENLDQAYAVTIGGKSVLFTVKSPTQITANVYMTPSGTVTVYTPNGIASYYGFTYLKPPKVNLPVTFSKPLLCKAEPLTVTVTNAEPGIRYELFEPGGATVGSGLATDSVLSFTTRTLTQRGNYTMKAYTEVFPGNIATFTTTYNIQIEYPRARFETDKVNITSGEQVVFLSKAQESTSSSFVFHNEINNRFNGSAIPVTFNSAGEKTIDLYVSSATGCADTLLGQKITVYDAADGEDVCYASPLHAVGSPFTNFDVTPCADNGYLLIGKGVDTTVVLSRYGVNKTLPGKSTSYMAKYKPDGTLSWISYLLGEGTITSTATDNDGNIYMYGMTKPSVKLVTGTGDTLTLNTGFSFNFNYDYYCGFVVKMSSTGKSIWQISLFDTNANSSRNSVKTNGIAVRNNKITILGDFFGPLSIKDRTGSVRELIKQPATNSVFPFYSYVINMTLDGNVSWTTSLFNSYTNSASMKAFSSDDAGNTYVAGYMEFESRVVDASGKEFSYRKETRAGRFAAFVFKLDANGMFKWRTFLESQGNGYGTSFIYQLTTDKAGNCYVNGDVSTQFNDYKLYTTHQNGDTTPLPDSLNGFFTMKLTTDGRVAWINGIKWGMGTTATGSAGPIDLNGATLTSLVSGFSGKNATAIADGKGGWWSLNSVNTDNIFLQFDTSGVLKKMIPGTSNTFNTSGFNSLKHDASGNWLMTGLSKGYYQAPSTVNILNNILPSPSSFFLKAKPDFCLDGVPPVADAGPDKLICSGDNVTLGTAAITGNRYYWTSLLAGFTAKTATISVMPTDTTIYILTVTGNDGRRSTDSVKVSIKGNRKPAGVNQQICETTSTRIGTAAQPGATYTWTSIPAGFSSTTANPLVSPTTSTRYIVTVTNTLECQNATTDTVLVKLIPKVVPAVRISEYDSLICANNNFKMVASGENAGDTPSYTWWFNGRAAIPGIAKHYLFLIWYQWSGKGECHLKK</sequence>
<dbReference type="Gene3D" id="2.130.10.10">
    <property type="entry name" value="YVTN repeat-like/Quinoprotein amine dehydrogenase"/>
    <property type="match status" value="2"/>
</dbReference>
<organism evidence="1 2">
    <name type="scientific">Chitinophaga dinghuensis</name>
    <dbReference type="NCBI Taxonomy" id="1539050"/>
    <lineage>
        <taxon>Bacteria</taxon>
        <taxon>Pseudomonadati</taxon>
        <taxon>Bacteroidota</taxon>
        <taxon>Chitinophagia</taxon>
        <taxon>Chitinophagales</taxon>
        <taxon>Chitinophagaceae</taxon>
        <taxon>Chitinophaga</taxon>
    </lineage>
</organism>
<accession>A0A327W5F5</accession>
<evidence type="ECO:0008006" key="3">
    <source>
        <dbReference type="Google" id="ProtNLM"/>
    </source>
</evidence>